<dbReference type="SUPFAM" id="SSF68923">
    <property type="entry name" value="PEP carboxykinase N-terminal domain"/>
    <property type="match status" value="1"/>
</dbReference>
<comment type="similarity">
    <text evidence="2 11">Belongs to the phosphoenolpyruvate carboxykinase [GTP] family.</text>
</comment>
<dbReference type="UniPathway" id="UPA00138"/>
<dbReference type="GO" id="GO:0019543">
    <property type="term" value="P:propionate catabolic process"/>
    <property type="evidence" value="ECO:0007669"/>
    <property type="project" value="TreeGrafter"/>
</dbReference>
<feature type="binding site" evidence="11">
    <location>
        <position position="292"/>
    </location>
    <ligand>
        <name>Mn(2+)</name>
        <dbReference type="ChEBI" id="CHEBI:29035"/>
    </ligand>
</feature>
<dbReference type="PIRSF" id="PIRSF001348">
    <property type="entry name" value="PEP_carboxykinase_GTP"/>
    <property type="match status" value="1"/>
</dbReference>
<organism evidence="14 15">
    <name type="scientific">Chlamydia poikilotherma</name>
    <dbReference type="NCBI Taxonomy" id="1967783"/>
    <lineage>
        <taxon>Bacteria</taxon>
        <taxon>Pseudomonadati</taxon>
        <taxon>Chlamydiota</taxon>
        <taxon>Chlamydiia</taxon>
        <taxon>Chlamydiales</taxon>
        <taxon>Chlamydiaceae</taxon>
        <taxon>Chlamydia/Chlamydophila group</taxon>
        <taxon>Chlamydia</taxon>
    </lineage>
</organism>
<dbReference type="PANTHER" id="PTHR11561">
    <property type="entry name" value="PHOSPHOENOLPYRUVATE CARBOXYKINASE"/>
    <property type="match status" value="1"/>
</dbReference>
<dbReference type="InterPro" id="IPR035078">
    <property type="entry name" value="PEP_carboxykinase_GTP_N"/>
</dbReference>
<evidence type="ECO:0000313" key="15">
    <source>
        <dbReference type="Proteomes" id="UP000258476"/>
    </source>
</evidence>
<evidence type="ECO:0000256" key="10">
    <source>
        <dbReference type="ARBA" id="ARBA00023239"/>
    </source>
</evidence>
<dbReference type="SUPFAM" id="SSF53795">
    <property type="entry name" value="PEP carboxykinase-like"/>
    <property type="match status" value="1"/>
</dbReference>
<feature type="domain" description="Phosphoenolpyruvate carboxykinase C-terminal P-loop" evidence="12">
    <location>
        <begin position="241"/>
        <end position="596"/>
    </location>
</feature>
<dbReference type="InterPro" id="IPR018091">
    <property type="entry name" value="PEP_carboxykin_GTP_CS"/>
</dbReference>
<dbReference type="HAMAP" id="MF_00452">
    <property type="entry name" value="PEPCK_GTP"/>
    <property type="match status" value="1"/>
</dbReference>
<dbReference type="OrthoDB" id="9758871at2"/>
<dbReference type="Gene3D" id="2.170.8.10">
    <property type="entry name" value="Phosphoenolpyruvate Carboxykinase, domain 2"/>
    <property type="match status" value="1"/>
</dbReference>
<keyword evidence="14" id="KW-0418">Kinase</keyword>
<dbReference type="AlphaFoldDB" id="A0A3B0Q1G5"/>
<feature type="binding site" evidence="11">
    <location>
        <position position="76"/>
    </location>
    <ligand>
        <name>substrate</name>
    </ligand>
</feature>
<evidence type="ECO:0000259" key="12">
    <source>
        <dbReference type="Pfam" id="PF00821"/>
    </source>
</evidence>
<dbReference type="KEGG" id="chla:C834K_0943"/>
<evidence type="ECO:0000256" key="2">
    <source>
        <dbReference type="ARBA" id="ARBA00005796"/>
    </source>
</evidence>
<dbReference type="Gene3D" id="3.90.228.20">
    <property type="match status" value="1"/>
</dbReference>
<dbReference type="Proteomes" id="UP000258476">
    <property type="component" value="Chromosome"/>
</dbReference>
<keyword evidence="10 11" id="KW-0456">Lyase</keyword>
<feature type="domain" description="Phosphoenolpyruvate carboxykinase GTP-utilising N-terminal" evidence="13">
    <location>
        <begin position="16"/>
        <end position="237"/>
    </location>
</feature>
<feature type="binding site" evidence="11">
    <location>
        <begin position="381"/>
        <end position="383"/>
    </location>
    <ligand>
        <name>substrate</name>
    </ligand>
</feature>
<dbReference type="EMBL" id="LS992154">
    <property type="protein sequence ID" value="SYX09375.1"/>
    <property type="molecule type" value="Genomic_DNA"/>
</dbReference>
<dbReference type="GO" id="GO:0006107">
    <property type="term" value="P:oxaloacetate metabolic process"/>
    <property type="evidence" value="ECO:0007669"/>
    <property type="project" value="TreeGrafter"/>
</dbReference>
<reference evidence="15" key="1">
    <citation type="submission" date="2017-11" db="EMBL/GenBank/DDBJ databases">
        <authorList>
            <person name="Seth-Smith MB H."/>
        </authorList>
    </citation>
    <scope>NUCLEOTIDE SEQUENCE [LARGE SCALE GENOMIC DNA]</scope>
</reference>
<feature type="binding site" evidence="11">
    <location>
        <position position="267"/>
    </location>
    <ligand>
        <name>substrate</name>
    </ligand>
</feature>
<keyword evidence="11" id="KW-0963">Cytoplasm</keyword>
<dbReference type="Gene3D" id="3.40.449.10">
    <property type="entry name" value="Phosphoenolpyruvate Carboxykinase, domain 1"/>
    <property type="match status" value="1"/>
</dbReference>
<dbReference type="PANTHER" id="PTHR11561:SF0">
    <property type="entry name" value="PHOSPHOENOLPYRUVATE CARBOXYKINASE [GTP]-RELATED"/>
    <property type="match status" value="1"/>
</dbReference>
<comment type="function">
    <text evidence="11">Catalyzes the conversion of oxaloacetate (OAA) to phosphoenolpyruvate (PEP), the rate-limiting step in the metabolic pathway that produces glucose from lactate and other precursors derived from the citric acid cycle.</text>
</comment>
<feature type="binding site" evidence="11">
    <location>
        <begin position="216"/>
        <end position="218"/>
    </location>
    <ligand>
        <name>substrate</name>
    </ligand>
</feature>
<name>A0A3B0Q1G5_9CHLA</name>
<evidence type="ECO:0000313" key="14">
    <source>
        <dbReference type="EMBL" id="SYX09375.1"/>
    </source>
</evidence>
<dbReference type="PROSITE" id="PS00505">
    <property type="entry name" value="PEPCK_GTP"/>
    <property type="match status" value="1"/>
</dbReference>
<proteinExistence type="inferred from homology"/>
<accession>A0A3B0Q1G5</accession>
<evidence type="ECO:0000256" key="5">
    <source>
        <dbReference type="ARBA" id="ARBA00022723"/>
    </source>
</evidence>
<evidence type="ECO:0000256" key="6">
    <source>
        <dbReference type="ARBA" id="ARBA00022741"/>
    </source>
</evidence>
<dbReference type="RefSeq" id="WP_117274655.1">
    <property type="nucleotide sequence ID" value="NZ_LS992154.1"/>
</dbReference>
<evidence type="ECO:0000256" key="11">
    <source>
        <dbReference type="HAMAP-Rule" id="MF_00452"/>
    </source>
</evidence>
<dbReference type="GO" id="GO:0005829">
    <property type="term" value="C:cytosol"/>
    <property type="evidence" value="ECO:0007669"/>
    <property type="project" value="TreeGrafter"/>
</dbReference>
<comment type="subcellular location">
    <subcellularLocation>
        <location evidence="11">Cytoplasm</location>
    </subcellularLocation>
</comment>
<feature type="binding site" evidence="11">
    <location>
        <position position="383"/>
    </location>
    <ligand>
        <name>GTP</name>
        <dbReference type="ChEBI" id="CHEBI:37565"/>
    </ligand>
</feature>
<dbReference type="InterPro" id="IPR008210">
    <property type="entry name" value="PEP_carboxykinase_N"/>
</dbReference>
<dbReference type="CDD" id="cd00819">
    <property type="entry name" value="PEPCK_GTP"/>
    <property type="match status" value="1"/>
</dbReference>
<dbReference type="GO" id="GO:0004613">
    <property type="term" value="F:phosphoenolpyruvate carboxykinase (GTP) activity"/>
    <property type="evidence" value="ECO:0007669"/>
    <property type="project" value="UniProtKB-UniRule"/>
</dbReference>
<feature type="binding site" evidence="11">
    <location>
        <position position="245"/>
    </location>
    <ligand>
        <name>Mn(2+)</name>
        <dbReference type="ChEBI" id="CHEBI:29035"/>
    </ligand>
</feature>
<protein>
    <recommendedName>
        <fullName evidence="11">Phosphoenolpyruvate carboxykinase [GTP]</fullName>
        <shortName evidence="11">PEP carboxykinase</shortName>
        <shortName evidence="11">PEPCK</shortName>
        <ecNumber evidence="11">4.1.1.32</ecNumber>
    </recommendedName>
    <alternativeName>
        <fullName evidence="11">GTP-dependent phosphoenolpyruvate carboxykinase</fullName>
        <shortName evidence="11">GTP-PEPCK</shortName>
    </alternativeName>
</protein>
<evidence type="ECO:0000256" key="8">
    <source>
        <dbReference type="ARBA" id="ARBA00023134"/>
    </source>
</evidence>
<dbReference type="Pfam" id="PF17297">
    <property type="entry name" value="PEPCK_N"/>
    <property type="match status" value="1"/>
</dbReference>
<keyword evidence="15" id="KW-1185">Reference proteome</keyword>
<comment type="catalytic activity">
    <reaction evidence="11">
        <text>oxaloacetate + GTP = phosphoenolpyruvate + GDP + CO2</text>
        <dbReference type="Rhea" id="RHEA:10388"/>
        <dbReference type="ChEBI" id="CHEBI:16452"/>
        <dbReference type="ChEBI" id="CHEBI:16526"/>
        <dbReference type="ChEBI" id="CHEBI:37565"/>
        <dbReference type="ChEBI" id="CHEBI:58189"/>
        <dbReference type="ChEBI" id="CHEBI:58702"/>
        <dbReference type="EC" id="4.1.1.32"/>
    </reaction>
</comment>
<keyword evidence="6 11" id="KW-0547">Nucleotide-binding</keyword>
<comment type="subunit">
    <text evidence="3 11">Monomer.</text>
</comment>
<dbReference type="GO" id="GO:0005525">
    <property type="term" value="F:GTP binding"/>
    <property type="evidence" value="ECO:0007669"/>
    <property type="project" value="UniProtKB-UniRule"/>
</dbReference>
<dbReference type="EC" id="4.1.1.32" evidence="11"/>
<dbReference type="GO" id="GO:0071333">
    <property type="term" value="P:cellular response to glucose stimulus"/>
    <property type="evidence" value="ECO:0007669"/>
    <property type="project" value="TreeGrafter"/>
</dbReference>
<keyword evidence="8 11" id="KW-0342">GTP-binding</keyword>
<gene>
    <name evidence="11 14" type="primary">pckG</name>
    <name evidence="14" type="ORF">C834K_0943</name>
</gene>
<evidence type="ECO:0000256" key="9">
    <source>
        <dbReference type="ARBA" id="ARBA00023211"/>
    </source>
</evidence>
<evidence type="ECO:0000256" key="4">
    <source>
        <dbReference type="ARBA" id="ARBA00022432"/>
    </source>
</evidence>
<feature type="binding site" evidence="11">
    <location>
        <position position="414"/>
    </location>
    <ligand>
        <name>GTP</name>
        <dbReference type="ChEBI" id="CHEBI:37565"/>
    </ligand>
</feature>
<feature type="binding site" evidence="11">
    <location>
        <begin position="268"/>
        <end position="273"/>
    </location>
    <ligand>
        <name>GTP</name>
        <dbReference type="ChEBI" id="CHEBI:37565"/>
    </ligand>
</feature>
<dbReference type="GO" id="GO:0033993">
    <property type="term" value="P:response to lipid"/>
    <property type="evidence" value="ECO:0007669"/>
    <property type="project" value="TreeGrafter"/>
</dbReference>
<feature type="active site" evidence="11">
    <location>
        <position position="269"/>
    </location>
</feature>
<evidence type="ECO:0000259" key="13">
    <source>
        <dbReference type="Pfam" id="PF17297"/>
    </source>
</evidence>
<evidence type="ECO:0000256" key="3">
    <source>
        <dbReference type="ARBA" id="ARBA00011245"/>
    </source>
</evidence>
<dbReference type="GO" id="GO:0042594">
    <property type="term" value="P:response to starvation"/>
    <property type="evidence" value="ECO:0007669"/>
    <property type="project" value="TreeGrafter"/>
</dbReference>
<keyword evidence="14" id="KW-0670">Pyruvate</keyword>
<dbReference type="InterPro" id="IPR035077">
    <property type="entry name" value="PEP_carboxykinase_GTP_C"/>
</dbReference>
<keyword evidence="4 11" id="KW-0312">Gluconeogenesis</keyword>
<comment type="cofactor">
    <cofactor evidence="11">
        <name>Mn(2+)</name>
        <dbReference type="ChEBI" id="CHEBI:29035"/>
    </cofactor>
    <text evidence="11">Binds 1 Mn(2+) ion per subunit.</text>
</comment>
<evidence type="ECO:0000256" key="1">
    <source>
        <dbReference type="ARBA" id="ARBA00004742"/>
    </source>
</evidence>
<comment type="pathway">
    <text evidence="1 11">Carbohydrate biosynthesis; gluconeogenesis.</text>
</comment>
<dbReference type="GO" id="GO:0046327">
    <property type="term" value="P:glycerol biosynthetic process from pyruvate"/>
    <property type="evidence" value="ECO:0007669"/>
    <property type="project" value="TreeGrafter"/>
</dbReference>
<dbReference type="GO" id="GO:0030145">
    <property type="term" value="F:manganese ion binding"/>
    <property type="evidence" value="ECO:0007669"/>
    <property type="project" value="UniProtKB-UniRule"/>
</dbReference>
<dbReference type="InterPro" id="IPR013035">
    <property type="entry name" value="PEP_carboxykinase_C"/>
</dbReference>
<feature type="binding site" evidence="11">
    <location>
        <position position="225"/>
    </location>
    <ligand>
        <name>Mn(2+)</name>
        <dbReference type="ChEBI" id="CHEBI:29035"/>
    </ligand>
</feature>
<dbReference type="GO" id="GO:0016301">
    <property type="term" value="F:kinase activity"/>
    <property type="evidence" value="ECO:0007669"/>
    <property type="project" value="UniProtKB-KW"/>
</dbReference>
<dbReference type="Pfam" id="PF00821">
    <property type="entry name" value="PEPCK_GTP"/>
    <property type="match status" value="1"/>
</dbReference>
<feature type="binding site" evidence="11">
    <location>
        <begin position="508"/>
        <end position="511"/>
    </location>
    <ligand>
        <name>GTP</name>
        <dbReference type="ChEBI" id="CHEBI:37565"/>
    </ligand>
</feature>
<keyword evidence="5 11" id="KW-0479">Metal-binding</keyword>
<dbReference type="FunFam" id="3.40.449.10:FF:000005">
    <property type="entry name" value="Phosphoenolpyruvate carboxykinase [GTP]"/>
    <property type="match status" value="1"/>
</dbReference>
<sequence>MTSAWSNEIQHEGLRQWIKEVAELVTPKDIRICNGSDAEYAEVYSMMQKSGIAIPLNSDLHPNCFLVRSSPEDVARVEQFTFICTTKKEDAGPTNNWRDPQEMRQELEGLFRGCMRGRTLYVIPFCMGPLNSPFSLIGVEITDSPYVVCSMKIMTRMGAEVLESLGTSGSFHKCLHSVGVPLSPGEKDVAWPCNPKHMRIVHFQDDSSVMSFGSGYGGNALLGKKCVALRLASYIARSQNWLAEHMLIIGVTNPQGQKKYFAASFPSACGKTNLAMLMPKIPGWKVECVGDDIAWIRPGVDGRLYAVNPEFGFFGVAPGTSETTNPNALATCKSNSIFTNVALTPNGDVWWEGLTSQPPEGLIDWHGNPWQPGGAPAAHANSRFTTLVKQCPVLDPQWNSPEGVPIEAIIFGGRRSETIPLVYEALSWQHGVTIGASMSSATTAAIVGEQGKLRHDPFAMLPFCGYNMAYYFDHWLSFASNTSLKLPKIYGVNWFRKDKDGNFIWPGFSDNLRVLEWIFRRTNGEESIAKKTPIGYLPEESSLNLEGLNLSSQALQDLLSVDVSGWLKEVANVREYCKIFGSDFPQTITDELFRIERELK</sequence>
<keyword evidence="9 11" id="KW-0464">Manganese</keyword>
<dbReference type="GO" id="GO:0006094">
    <property type="term" value="P:gluconeogenesis"/>
    <property type="evidence" value="ECO:0007669"/>
    <property type="project" value="UniProtKB-UniRule"/>
</dbReference>
<keyword evidence="14" id="KW-0808">Transferase</keyword>
<dbReference type="NCBIfam" id="NF003253">
    <property type="entry name" value="PRK04210.1"/>
    <property type="match status" value="1"/>
</dbReference>
<keyword evidence="7 11" id="KW-0210">Decarboxylase</keyword>
<evidence type="ECO:0000256" key="7">
    <source>
        <dbReference type="ARBA" id="ARBA00022793"/>
    </source>
</evidence>
<dbReference type="InterPro" id="IPR008209">
    <property type="entry name" value="PEP_carboxykinase_GTP"/>
</dbReference>